<evidence type="ECO:0000313" key="5">
    <source>
        <dbReference type="Proteomes" id="UP001457282"/>
    </source>
</evidence>
<dbReference type="Pfam" id="PF01535">
    <property type="entry name" value="PPR"/>
    <property type="match status" value="3"/>
</dbReference>
<feature type="repeat" description="PPR" evidence="3">
    <location>
        <begin position="356"/>
        <end position="390"/>
    </location>
</feature>
<dbReference type="GO" id="GO:0031930">
    <property type="term" value="P:mitochondria-nucleus signaling pathway"/>
    <property type="evidence" value="ECO:0007669"/>
    <property type="project" value="TreeGrafter"/>
</dbReference>
<keyword evidence="5" id="KW-1185">Reference proteome</keyword>
<dbReference type="GO" id="GO:0009507">
    <property type="term" value="C:chloroplast"/>
    <property type="evidence" value="ECO:0007669"/>
    <property type="project" value="TreeGrafter"/>
</dbReference>
<evidence type="ECO:0008006" key="6">
    <source>
        <dbReference type="Google" id="ProtNLM"/>
    </source>
</evidence>
<feature type="repeat" description="PPR" evidence="3">
    <location>
        <begin position="426"/>
        <end position="460"/>
    </location>
</feature>
<evidence type="ECO:0000256" key="1">
    <source>
        <dbReference type="ARBA" id="ARBA00007626"/>
    </source>
</evidence>
<comment type="similarity">
    <text evidence="1">Belongs to the PPR family. P subfamily.</text>
</comment>
<gene>
    <name evidence="4" type="ORF">M0R45_028855</name>
</gene>
<dbReference type="AlphaFoldDB" id="A0AAW1WAJ1"/>
<organism evidence="4 5">
    <name type="scientific">Rubus argutus</name>
    <name type="common">Southern blackberry</name>
    <dbReference type="NCBI Taxonomy" id="59490"/>
    <lineage>
        <taxon>Eukaryota</taxon>
        <taxon>Viridiplantae</taxon>
        <taxon>Streptophyta</taxon>
        <taxon>Embryophyta</taxon>
        <taxon>Tracheophyta</taxon>
        <taxon>Spermatophyta</taxon>
        <taxon>Magnoliopsida</taxon>
        <taxon>eudicotyledons</taxon>
        <taxon>Gunneridae</taxon>
        <taxon>Pentapetalae</taxon>
        <taxon>rosids</taxon>
        <taxon>fabids</taxon>
        <taxon>Rosales</taxon>
        <taxon>Rosaceae</taxon>
        <taxon>Rosoideae</taxon>
        <taxon>Rosoideae incertae sedis</taxon>
        <taxon>Rubus</taxon>
    </lineage>
</organism>
<keyword evidence="2" id="KW-0677">Repeat</keyword>
<evidence type="ECO:0000256" key="2">
    <source>
        <dbReference type="ARBA" id="ARBA00022737"/>
    </source>
</evidence>
<evidence type="ECO:0000313" key="4">
    <source>
        <dbReference type="EMBL" id="KAK9920297.1"/>
    </source>
</evidence>
<dbReference type="Pfam" id="PF13812">
    <property type="entry name" value="PPR_3"/>
    <property type="match status" value="1"/>
</dbReference>
<dbReference type="Gene3D" id="1.25.40.10">
    <property type="entry name" value="Tetratricopeptide repeat domain"/>
    <property type="match status" value="3"/>
</dbReference>
<dbReference type="GO" id="GO:0010019">
    <property type="term" value="P:chloroplast-nucleus signaling pathway"/>
    <property type="evidence" value="ECO:0007669"/>
    <property type="project" value="TreeGrafter"/>
</dbReference>
<dbReference type="PROSITE" id="PS51375">
    <property type="entry name" value="PPR"/>
    <property type="match status" value="4"/>
</dbReference>
<dbReference type="EMBL" id="JBEDUW010000006">
    <property type="protein sequence ID" value="KAK9920297.1"/>
    <property type="molecule type" value="Genomic_DNA"/>
</dbReference>
<dbReference type="Pfam" id="PF13041">
    <property type="entry name" value="PPR_2"/>
    <property type="match status" value="1"/>
</dbReference>
<dbReference type="NCBIfam" id="TIGR00756">
    <property type="entry name" value="PPR"/>
    <property type="match status" value="4"/>
</dbReference>
<evidence type="ECO:0000256" key="3">
    <source>
        <dbReference type="PROSITE-ProRule" id="PRU00708"/>
    </source>
</evidence>
<dbReference type="Proteomes" id="UP001457282">
    <property type="component" value="Unassembled WGS sequence"/>
</dbReference>
<name>A0AAW1WAJ1_RUBAR</name>
<dbReference type="PANTHER" id="PTHR47936:SF1">
    <property type="entry name" value="PENTATRICOPEPTIDE REPEAT-CONTAINING PROTEIN GUN1, CHLOROPLASTIC"/>
    <property type="match status" value="1"/>
</dbReference>
<sequence length="493" mass="55250">MVRSSSLNPRSKFFLRKHRKWPVSPYNTTWHRLFNQHQALQTLKQSAPPLNQPQNLLSTLIHSFNTFNCDPTPEAYNFVIKTLTKTSQLTHIPSVLERLEFVEKFHPPELIFANLIRFYGRADRIGDAIDVFYRIPKFRCDPSAVSLNSLLLVLCGSSEGLRMVPQILLNSQAMGIRLEESSFRILITALCGIGRIGYAIEIMKCMISNGYDLHVKICSLILSSLCDQKDSAGFEVVSFMEEMKKVGFCPGMMDYSNVIRFLVKQGRGLDALNVMGKMKVEGMKPDIVCYTMVLHGVIAHGYYKNADKVFDELLVLGLVPDVYTYNVYVNGLCKQNNVGAGLKMISCMEELGCKPNLITYNILLKALCKNGELCRARELVSDMNLKGVGVNLQTHRIMLDGLLCKGDIDEACIFMDEMLDKFLCRCCSAYDDIICGLCQRGLVCKAMGLLQKMVDKNVAPGARAWEALLLSSGTGPCLVETTWTDLVNPIEVD</sequence>
<dbReference type="PANTHER" id="PTHR47936">
    <property type="entry name" value="PPR_LONG DOMAIN-CONTAINING PROTEIN"/>
    <property type="match status" value="1"/>
</dbReference>
<accession>A0AAW1WAJ1</accession>
<dbReference type="InterPro" id="IPR002885">
    <property type="entry name" value="PPR_rpt"/>
</dbReference>
<proteinExistence type="inferred from homology"/>
<feature type="repeat" description="PPR" evidence="3">
    <location>
        <begin position="286"/>
        <end position="320"/>
    </location>
</feature>
<dbReference type="InterPro" id="IPR011990">
    <property type="entry name" value="TPR-like_helical_dom_sf"/>
</dbReference>
<comment type="caution">
    <text evidence="4">The sequence shown here is derived from an EMBL/GenBank/DDBJ whole genome shotgun (WGS) entry which is preliminary data.</text>
</comment>
<reference evidence="4 5" key="1">
    <citation type="journal article" date="2023" name="G3 (Bethesda)">
        <title>A chromosome-length genome assembly and annotation of blackberry (Rubus argutus, cv. 'Hillquist').</title>
        <authorList>
            <person name="Bruna T."/>
            <person name="Aryal R."/>
            <person name="Dudchenko O."/>
            <person name="Sargent D.J."/>
            <person name="Mead D."/>
            <person name="Buti M."/>
            <person name="Cavallini A."/>
            <person name="Hytonen T."/>
            <person name="Andres J."/>
            <person name="Pham M."/>
            <person name="Weisz D."/>
            <person name="Mascagni F."/>
            <person name="Usai G."/>
            <person name="Natali L."/>
            <person name="Bassil N."/>
            <person name="Fernandez G.E."/>
            <person name="Lomsadze A."/>
            <person name="Armour M."/>
            <person name="Olukolu B."/>
            <person name="Poorten T."/>
            <person name="Britton C."/>
            <person name="Davik J."/>
            <person name="Ashrafi H."/>
            <person name="Aiden E.L."/>
            <person name="Borodovsky M."/>
            <person name="Worthington M."/>
        </authorList>
    </citation>
    <scope>NUCLEOTIDE SEQUENCE [LARGE SCALE GENOMIC DNA]</scope>
    <source>
        <strain evidence="4">PI 553951</strain>
    </source>
</reference>
<feature type="repeat" description="PPR" evidence="3">
    <location>
        <begin position="321"/>
        <end position="355"/>
    </location>
</feature>
<protein>
    <recommendedName>
        <fullName evidence="6">Pentatricopeptide repeat-containing protein</fullName>
    </recommendedName>
</protein>